<name>A0ABU6X3N6_9FABA</name>
<feature type="compositionally biased region" description="Acidic residues" evidence="2">
    <location>
        <begin position="550"/>
        <end position="562"/>
    </location>
</feature>
<dbReference type="CDD" id="cd00590">
    <property type="entry name" value="RRM_SF"/>
    <property type="match status" value="1"/>
</dbReference>
<feature type="compositionally biased region" description="Basic and acidic residues" evidence="2">
    <location>
        <begin position="581"/>
        <end position="593"/>
    </location>
</feature>
<dbReference type="SUPFAM" id="SSF54928">
    <property type="entry name" value="RNA-binding domain, RBD"/>
    <property type="match status" value="1"/>
</dbReference>
<proteinExistence type="predicted"/>
<dbReference type="EMBL" id="JASCZI010211460">
    <property type="protein sequence ID" value="MED6191981.1"/>
    <property type="molecule type" value="Genomic_DNA"/>
</dbReference>
<evidence type="ECO:0000313" key="5">
    <source>
        <dbReference type="Proteomes" id="UP001341840"/>
    </source>
</evidence>
<feature type="domain" description="RRM" evidence="3">
    <location>
        <begin position="7"/>
        <end position="85"/>
    </location>
</feature>
<evidence type="ECO:0000256" key="1">
    <source>
        <dbReference type="PROSITE-ProRule" id="PRU00176"/>
    </source>
</evidence>
<dbReference type="Gene3D" id="3.30.70.330">
    <property type="match status" value="1"/>
</dbReference>
<feature type="compositionally biased region" description="Basic and acidic residues" evidence="2">
    <location>
        <begin position="536"/>
        <end position="546"/>
    </location>
</feature>
<dbReference type="Proteomes" id="UP001341840">
    <property type="component" value="Unassembled WGS sequence"/>
</dbReference>
<comment type="caution">
    <text evidence="4">The sequence shown here is derived from an EMBL/GenBank/DDBJ whole genome shotgun (WGS) entry which is preliminary data.</text>
</comment>
<dbReference type="PANTHER" id="PTHR34427:SF5">
    <property type="entry name" value="DUF4283 DOMAIN-CONTAINING PROTEIN"/>
    <property type="match status" value="1"/>
</dbReference>
<dbReference type="PROSITE" id="PS50102">
    <property type="entry name" value="RRM"/>
    <property type="match status" value="1"/>
</dbReference>
<dbReference type="InterPro" id="IPR012677">
    <property type="entry name" value="Nucleotide-bd_a/b_plait_sf"/>
</dbReference>
<feature type="compositionally biased region" description="Basic residues" evidence="2">
    <location>
        <begin position="601"/>
        <end position="613"/>
    </location>
</feature>
<evidence type="ECO:0000256" key="2">
    <source>
        <dbReference type="SAM" id="MobiDB-lite"/>
    </source>
</evidence>
<feature type="compositionally biased region" description="Low complexity" evidence="2">
    <location>
        <begin position="464"/>
        <end position="474"/>
    </location>
</feature>
<reference evidence="4 5" key="1">
    <citation type="journal article" date="2023" name="Plants (Basel)">
        <title>Bridging the Gap: Combining Genomics and Transcriptomics Approaches to Understand Stylosanthes scabra, an Orphan Legume from the Brazilian Caatinga.</title>
        <authorList>
            <person name="Ferreira-Neto J.R.C."/>
            <person name="da Silva M.D."/>
            <person name="Binneck E."/>
            <person name="de Melo N.F."/>
            <person name="da Silva R.H."/>
            <person name="de Melo A.L.T.M."/>
            <person name="Pandolfi V."/>
            <person name="Bustamante F.O."/>
            <person name="Brasileiro-Vidal A.C."/>
            <person name="Benko-Iseppon A.M."/>
        </authorList>
    </citation>
    <scope>NUCLEOTIDE SEQUENCE [LARGE SCALE GENOMIC DNA]</scope>
    <source>
        <tissue evidence="4">Leaves</tissue>
    </source>
</reference>
<feature type="compositionally biased region" description="Basic and acidic residues" evidence="2">
    <location>
        <begin position="514"/>
        <end position="525"/>
    </location>
</feature>
<feature type="compositionally biased region" description="Basic and acidic residues" evidence="2">
    <location>
        <begin position="614"/>
        <end position="632"/>
    </location>
</feature>
<organism evidence="4 5">
    <name type="scientific">Stylosanthes scabra</name>
    <dbReference type="NCBI Taxonomy" id="79078"/>
    <lineage>
        <taxon>Eukaryota</taxon>
        <taxon>Viridiplantae</taxon>
        <taxon>Streptophyta</taxon>
        <taxon>Embryophyta</taxon>
        <taxon>Tracheophyta</taxon>
        <taxon>Spermatophyta</taxon>
        <taxon>Magnoliopsida</taxon>
        <taxon>eudicotyledons</taxon>
        <taxon>Gunneridae</taxon>
        <taxon>Pentapetalae</taxon>
        <taxon>rosids</taxon>
        <taxon>fabids</taxon>
        <taxon>Fabales</taxon>
        <taxon>Fabaceae</taxon>
        <taxon>Papilionoideae</taxon>
        <taxon>50 kb inversion clade</taxon>
        <taxon>dalbergioids sensu lato</taxon>
        <taxon>Dalbergieae</taxon>
        <taxon>Pterocarpus clade</taxon>
        <taxon>Stylosanthes</taxon>
    </lineage>
</organism>
<feature type="compositionally biased region" description="Basic and acidic residues" evidence="2">
    <location>
        <begin position="356"/>
        <end position="375"/>
    </location>
</feature>
<keyword evidence="1" id="KW-0694">RNA-binding</keyword>
<dbReference type="InterPro" id="IPR035979">
    <property type="entry name" value="RBD_domain_sf"/>
</dbReference>
<accession>A0ABU6X3N6</accession>
<feature type="region of interest" description="Disordered" evidence="2">
    <location>
        <begin position="335"/>
        <end position="422"/>
    </location>
</feature>
<evidence type="ECO:0000259" key="3">
    <source>
        <dbReference type="PROSITE" id="PS50102"/>
    </source>
</evidence>
<feature type="region of interest" description="Disordered" evidence="2">
    <location>
        <begin position="581"/>
        <end position="688"/>
    </location>
</feature>
<feature type="region of interest" description="Disordered" evidence="2">
    <location>
        <begin position="460"/>
        <end position="562"/>
    </location>
</feature>
<sequence>MTETNSFSVFVDNLPLDTTTQWLWKAFNSTGKVVDVYLSRKFRARNPLRFAFVRYRSREEVARTIEQLNGWIIWGCKLEISESKFRRGREGDKAKTNRTVDTDMNGVQMKEKVANRQGDRVDGAKSYKDALMELENNQARNNMDLEGKFQTLGDSKIYLEADNKNKEMLSRSLVGETLYPYVLDDLVMDIRKIMPAVISVKMVGPMKAIMTFESESSLLDALESEALANQFLEIRRWSMGEVNRMRSYWLEITGLPLHGWTRANMQKIGEVWGRVLELDEGTGGHYSNFRVLINSNVGPLIPARAKVEIEGEPFEIFVKEVGTLTPRYEEKRCEEPVLGSNNDNGCQSEEKEDGEGETRRQMLERVVDEEAKVEESIVGETQPTMGAGEKAGVEAQVHDSDEPSNEEDPIDSPTKTITLEDDRTTKQVLKEWDEEIYQVQCVENGPRPGVMSLTNNLETKAVEESPSSSLSVPPGFERIPSTETQEREIVTDIALPNKQRQKPRKAPARTSLKLSDRIKEKERRQKEAHKNKKNKIKEIREEREIGGEWSSEEEDIESSEDEIEATLWVGTRVSIETVAEDKARKYLKSKEVEVNNQESARKRKTSRCSKRKKGENSREKKGSKIKGSRAEPECAIIDTGKPQQLLRIEDRSRPAAAREAGSGDESRRSWRSGEGSVHSSLEEMQEKKGLVCEKYRESERQNRCKDNAKAMKTELKVAVMEATRKGSRRKKQSTTAVLLGLLELWW</sequence>
<dbReference type="PANTHER" id="PTHR34427">
    <property type="entry name" value="DUF4283 DOMAIN PROTEIN"/>
    <property type="match status" value="1"/>
</dbReference>
<protein>
    <recommendedName>
        <fullName evidence="3">RRM domain-containing protein</fullName>
    </recommendedName>
</protein>
<feature type="compositionally biased region" description="Basic residues" evidence="2">
    <location>
        <begin position="526"/>
        <end position="535"/>
    </location>
</feature>
<evidence type="ECO:0000313" key="4">
    <source>
        <dbReference type="EMBL" id="MED6191981.1"/>
    </source>
</evidence>
<keyword evidence="5" id="KW-1185">Reference proteome</keyword>
<dbReference type="SMART" id="SM00360">
    <property type="entry name" value="RRM"/>
    <property type="match status" value="1"/>
</dbReference>
<dbReference type="InterPro" id="IPR000504">
    <property type="entry name" value="RRM_dom"/>
</dbReference>
<gene>
    <name evidence="4" type="ORF">PIB30_005799</name>
</gene>
<dbReference type="Pfam" id="PF00076">
    <property type="entry name" value="RRM_1"/>
    <property type="match status" value="1"/>
</dbReference>